<comment type="caution">
    <text evidence="1">The sequence shown here is derived from an EMBL/GenBank/DDBJ whole genome shotgun (WGS) entry which is preliminary data.</text>
</comment>
<reference evidence="1 2" key="1">
    <citation type="journal article" date="2024" name="J. Plant Pathol.">
        <title>Sequence and assembly of the genome of Seiridium unicorne, isolate CBS 538.82, causal agent of cypress canker disease.</title>
        <authorList>
            <person name="Scali E."/>
            <person name="Rocca G.D."/>
            <person name="Danti R."/>
            <person name="Garbelotto M."/>
            <person name="Barberini S."/>
            <person name="Baroncelli R."/>
            <person name="Emiliani G."/>
        </authorList>
    </citation>
    <scope>NUCLEOTIDE SEQUENCE [LARGE SCALE GENOMIC DNA]</scope>
    <source>
        <strain evidence="1 2">BM-138-508</strain>
    </source>
</reference>
<keyword evidence="2" id="KW-1185">Reference proteome</keyword>
<dbReference type="Proteomes" id="UP001408356">
    <property type="component" value="Unassembled WGS sequence"/>
</dbReference>
<name>A0ABR2UVN5_9PEZI</name>
<accession>A0ABR2UVN5</accession>
<evidence type="ECO:0000313" key="1">
    <source>
        <dbReference type="EMBL" id="KAK9418682.1"/>
    </source>
</evidence>
<evidence type="ECO:0000313" key="2">
    <source>
        <dbReference type="Proteomes" id="UP001408356"/>
    </source>
</evidence>
<organism evidence="1 2">
    <name type="scientific">Seiridium unicorne</name>
    <dbReference type="NCBI Taxonomy" id="138068"/>
    <lineage>
        <taxon>Eukaryota</taxon>
        <taxon>Fungi</taxon>
        <taxon>Dikarya</taxon>
        <taxon>Ascomycota</taxon>
        <taxon>Pezizomycotina</taxon>
        <taxon>Sordariomycetes</taxon>
        <taxon>Xylariomycetidae</taxon>
        <taxon>Amphisphaeriales</taxon>
        <taxon>Sporocadaceae</taxon>
        <taxon>Seiridium</taxon>
    </lineage>
</organism>
<gene>
    <name evidence="1" type="ORF">SUNI508_07939</name>
</gene>
<sequence length="234" mass="24831">MPNSYVITIKNNSDAAQDYSIFNAKPVINGKVQKDIYSNVFCNFSTAKNDTAEVTLSTQYKAVVGSHRQDGEAVQVKVGQTRDVNLGLANDDGTVTNGTTLEFTRAAENGAPTFSEDELASAGFANAFAIKCPANSGWAKSDAIANNWVIGLGLSSSEGMGPTATFIPEPGPTYQIQPSNTFYISPNMFIKGRLMDVAKIGDAIAIDFTKFPTGKVTIVHGKQGGLTIQKSGAF</sequence>
<protein>
    <submittedName>
        <fullName evidence="1">Uncharacterized protein</fullName>
    </submittedName>
</protein>
<dbReference type="EMBL" id="JARVKF010000363">
    <property type="protein sequence ID" value="KAK9418682.1"/>
    <property type="molecule type" value="Genomic_DNA"/>
</dbReference>
<proteinExistence type="predicted"/>